<dbReference type="RefSeq" id="WP_084630818.1">
    <property type="nucleotide sequence ID" value="NZ_CP009515.1"/>
</dbReference>
<evidence type="ECO:0000256" key="7">
    <source>
        <dbReference type="ARBA" id="ARBA00049130"/>
    </source>
</evidence>
<dbReference type="OrthoDB" id="372050at2157"/>
<evidence type="ECO:0000313" key="11">
    <source>
        <dbReference type="Proteomes" id="UP000033072"/>
    </source>
</evidence>
<gene>
    <name evidence="10" type="ORF">MSLAZ_3010</name>
</gene>
<dbReference type="GeneID" id="24807889"/>
<organism evidence="10 11">
    <name type="scientific">Methanosarcina lacustris Z-7289</name>
    <dbReference type="NCBI Taxonomy" id="1434111"/>
    <lineage>
        <taxon>Archaea</taxon>
        <taxon>Methanobacteriati</taxon>
        <taxon>Methanobacteriota</taxon>
        <taxon>Stenosarchaea group</taxon>
        <taxon>Methanomicrobia</taxon>
        <taxon>Methanosarcinales</taxon>
        <taxon>Methanosarcinaceae</taxon>
        <taxon>Methanosarcina</taxon>
    </lineage>
</organism>
<sequence length="596" mass="67147">MSSQIKNNFISPKGLQNERGSLIDLTSRITDYSISPDGEKFPLPEPEDYKEEFKRIESLVDQARKEGKEIVVVMGVGFVGAVMAAIIADTKNENENYSKFVIGCQRPSTRSYWKIPLLNRGQSPVKSEDKEVDEIIKRCVLETKTLVATYTNECLKLADVVVVDIQCDYIKCELGNVRSGETDMAALEASMKMIGENIRPDCFVLIETTVAPGTTEFVALPLLKKAFYKRGIDSTPLLAHSYERIMPGKNYVASVRDYWRVCAGCTDEAKVKVEKFLREVINTKDYPLTVMDRPIESETAKIIENSYRATILAFLNEWSLFSERNGVDIIKVIDAIKMRPTHSNMIFPGPGIGGYCLPKDGGLGYWAYKHILGFEDGDDVFKITPTAIDINDTRALHVAELTRDALRNMDRYIAGADVLICGASYRQDVGDTRYSGSEIVVRKLTEMGAEMRVHDPYVDHWYEMESQDTYPVSGQSKKRFFRNQDGLTELKMETDFSTAIKGVEALIFAVPHNQYLTLEPETIVKMAGGPIAVIDCFGILSDEKIRRYFELGCEVKALGRGHIQRIKKEVQKSKFQKQTSKVSLVSQVYNKGSFEK</sequence>
<dbReference type="Proteomes" id="UP000033072">
    <property type="component" value="Chromosome"/>
</dbReference>
<keyword evidence="8" id="KW-1133">Transmembrane helix</keyword>
<keyword evidence="4 10" id="KW-0560">Oxidoreductase</keyword>
<dbReference type="InterPro" id="IPR014026">
    <property type="entry name" value="UDP-Glc/GDP-Man_DH_dimer"/>
</dbReference>
<keyword evidence="5" id="KW-0520">NAD</keyword>
<keyword evidence="8" id="KW-0812">Transmembrane</keyword>
<reference evidence="10 11" key="1">
    <citation type="submission" date="2014-07" db="EMBL/GenBank/DDBJ databases">
        <title>Methanogenic archaea and the global carbon cycle.</title>
        <authorList>
            <person name="Henriksen J.R."/>
            <person name="Luke J."/>
            <person name="Reinhart S."/>
            <person name="Benedict M.N."/>
            <person name="Youngblut N.D."/>
            <person name="Metcalf M.E."/>
            <person name="Whitaker R.J."/>
            <person name="Metcalf W.W."/>
        </authorList>
    </citation>
    <scope>NUCLEOTIDE SEQUENCE [LARGE SCALE GENOMIC DNA]</scope>
    <source>
        <strain evidence="10 11">Z-7289</strain>
    </source>
</reference>
<dbReference type="EC" id="1.1.1.336" evidence="2"/>
<evidence type="ECO:0000313" key="10">
    <source>
        <dbReference type="EMBL" id="AKB76271.1"/>
    </source>
</evidence>
<evidence type="ECO:0000256" key="6">
    <source>
        <dbReference type="ARBA" id="ARBA00030172"/>
    </source>
</evidence>
<dbReference type="InterPro" id="IPR001732">
    <property type="entry name" value="UDP-Glc/GDP-Man_DH_N"/>
</dbReference>
<dbReference type="GO" id="GO:0016628">
    <property type="term" value="F:oxidoreductase activity, acting on the CH-CH group of donors, NAD or NADP as acceptor"/>
    <property type="evidence" value="ECO:0007669"/>
    <property type="project" value="InterPro"/>
</dbReference>
<dbReference type="InterPro" id="IPR036291">
    <property type="entry name" value="NAD(P)-bd_dom_sf"/>
</dbReference>
<dbReference type="SUPFAM" id="SSF52413">
    <property type="entry name" value="UDP-glucose/GDP-mannose dehydrogenase C-terminal domain"/>
    <property type="match status" value="1"/>
</dbReference>
<dbReference type="EMBL" id="CP009515">
    <property type="protein sequence ID" value="AKB76271.1"/>
    <property type="molecule type" value="Genomic_DNA"/>
</dbReference>
<dbReference type="PIRSF" id="PIRSF000124">
    <property type="entry name" value="UDPglc_GDPman_dh"/>
    <property type="match status" value="1"/>
</dbReference>
<evidence type="ECO:0000256" key="8">
    <source>
        <dbReference type="SAM" id="Phobius"/>
    </source>
</evidence>
<keyword evidence="11" id="KW-1185">Reference proteome</keyword>
<dbReference type="GO" id="GO:0089714">
    <property type="term" value="F:UDP-N-acetyl-D-mannosamine dehydrogenase activity"/>
    <property type="evidence" value="ECO:0007669"/>
    <property type="project" value="UniProtKB-EC"/>
</dbReference>
<evidence type="ECO:0000259" key="9">
    <source>
        <dbReference type="SMART" id="SM00984"/>
    </source>
</evidence>
<dbReference type="InterPro" id="IPR014027">
    <property type="entry name" value="UDP-Glc/GDP-Man_DH_C"/>
</dbReference>
<dbReference type="InterPro" id="IPR028359">
    <property type="entry name" value="UDP_ManNAc/GlcNAc_DH"/>
</dbReference>
<dbReference type="Pfam" id="PF00984">
    <property type="entry name" value="UDPG_MGDP_dh"/>
    <property type="match status" value="1"/>
</dbReference>
<dbReference type="KEGG" id="mls:MSLAZ_3010"/>
<dbReference type="Pfam" id="PF03721">
    <property type="entry name" value="UDPG_MGDP_dh_N"/>
    <property type="match status" value="1"/>
</dbReference>
<dbReference type="InterPro" id="IPR017476">
    <property type="entry name" value="UDP-Glc/GDP-Man"/>
</dbReference>
<dbReference type="PANTHER" id="PTHR43491">
    <property type="entry name" value="UDP-N-ACETYL-D-MANNOSAMINE DEHYDROGENASE"/>
    <property type="match status" value="1"/>
</dbReference>
<dbReference type="GO" id="GO:0000271">
    <property type="term" value="P:polysaccharide biosynthetic process"/>
    <property type="evidence" value="ECO:0007669"/>
    <property type="project" value="InterPro"/>
</dbReference>
<dbReference type="Pfam" id="PF03720">
    <property type="entry name" value="UDPG_MGDP_dh_C"/>
    <property type="match status" value="1"/>
</dbReference>
<evidence type="ECO:0000256" key="4">
    <source>
        <dbReference type="ARBA" id="ARBA00023002"/>
    </source>
</evidence>
<keyword evidence="8" id="KW-0472">Membrane</keyword>
<dbReference type="SMART" id="SM00984">
    <property type="entry name" value="UDPG_MGDP_dh_C"/>
    <property type="match status" value="1"/>
</dbReference>
<comment type="similarity">
    <text evidence="1">Belongs to the UDP-glucose/GDP-mannose dehydrogenase family.</text>
</comment>
<dbReference type="Gene3D" id="3.40.50.720">
    <property type="entry name" value="NAD(P)-binding Rossmann-like Domain"/>
    <property type="match status" value="2"/>
</dbReference>
<name>A0A0E3S6W8_9EURY</name>
<evidence type="ECO:0000256" key="5">
    <source>
        <dbReference type="ARBA" id="ARBA00023027"/>
    </source>
</evidence>
<dbReference type="PIRSF" id="PIRSF500136">
    <property type="entry name" value="UDP_ManNAc_DH"/>
    <property type="match status" value="1"/>
</dbReference>
<dbReference type="PATRIC" id="fig|1434111.4.peg.3976"/>
<dbReference type="SUPFAM" id="SSF51735">
    <property type="entry name" value="NAD(P)-binding Rossmann-fold domains"/>
    <property type="match status" value="1"/>
</dbReference>
<dbReference type="AlphaFoldDB" id="A0A0E3S6W8"/>
<dbReference type="InterPro" id="IPR008927">
    <property type="entry name" value="6-PGluconate_DH-like_C_sf"/>
</dbReference>
<comment type="catalytic activity">
    <reaction evidence="7">
        <text>UDP-N-acetyl-alpha-D-mannosamine + 2 NAD(+) + H2O = UDP-N-acetyl-alpha-D-mannosaminouronate + 2 NADH + 3 H(+)</text>
        <dbReference type="Rhea" id="RHEA:25780"/>
        <dbReference type="ChEBI" id="CHEBI:15377"/>
        <dbReference type="ChEBI" id="CHEBI:15378"/>
        <dbReference type="ChEBI" id="CHEBI:57540"/>
        <dbReference type="ChEBI" id="CHEBI:57945"/>
        <dbReference type="ChEBI" id="CHEBI:68623"/>
        <dbReference type="ChEBI" id="CHEBI:70731"/>
        <dbReference type="EC" id="1.1.1.336"/>
    </reaction>
</comment>
<dbReference type="GO" id="GO:0051287">
    <property type="term" value="F:NAD binding"/>
    <property type="evidence" value="ECO:0007669"/>
    <property type="project" value="InterPro"/>
</dbReference>
<protein>
    <recommendedName>
        <fullName evidence="3">UDP-N-acetyl-D-mannosamine dehydrogenase</fullName>
        <ecNumber evidence="2">1.1.1.336</ecNumber>
    </recommendedName>
    <alternativeName>
        <fullName evidence="6">UDP-ManNAc 6-dehydrogenase</fullName>
    </alternativeName>
</protein>
<dbReference type="InterPro" id="IPR036220">
    <property type="entry name" value="UDP-Glc/GDP-Man_DH_C_sf"/>
</dbReference>
<dbReference type="SUPFAM" id="SSF48179">
    <property type="entry name" value="6-phosphogluconate dehydrogenase C-terminal domain-like"/>
    <property type="match status" value="1"/>
</dbReference>
<evidence type="ECO:0000256" key="3">
    <source>
        <dbReference type="ARBA" id="ARBA00016796"/>
    </source>
</evidence>
<evidence type="ECO:0000256" key="2">
    <source>
        <dbReference type="ARBA" id="ARBA00012935"/>
    </source>
</evidence>
<accession>A0A0E3S6W8</accession>
<feature type="domain" description="UDP-glucose/GDP-mannose dehydrogenase C-terminal" evidence="9">
    <location>
        <begin position="419"/>
        <end position="542"/>
    </location>
</feature>
<proteinExistence type="inferred from homology"/>
<dbReference type="PANTHER" id="PTHR43491:SF2">
    <property type="entry name" value="UDP-N-ACETYL-D-MANNOSAMINE DEHYDROGENASE"/>
    <property type="match status" value="1"/>
</dbReference>
<feature type="transmembrane region" description="Helical" evidence="8">
    <location>
        <begin position="70"/>
        <end position="88"/>
    </location>
</feature>
<evidence type="ECO:0000256" key="1">
    <source>
        <dbReference type="ARBA" id="ARBA00006601"/>
    </source>
</evidence>
<dbReference type="HOGENOM" id="CLU_037409_0_0_2"/>
<dbReference type="STRING" id="1434111.MSLAZ_3010"/>